<gene>
    <name evidence="9" type="ORF">KP78_12930</name>
</gene>
<dbReference type="SUPFAM" id="SSF53649">
    <property type="entry name" value="Alkaline phosphatase-like"/>
    <property type="match status" value="1"/>
</dbReference>
<dbReference type="InterPro" id="IPR050448">
    <property type="entry name" value="OpgB/LTA_synthase_biosynth"/>
</dbReference>
<feature type="transmembrane region" description="Helical" evidence="7">
    <location>
        <begin position="45"/>
        <end position="66"/>
    </location>
</feature>
<keyword evidence="4 7" id="KW-0812">Transmembrane</keyword>
<dbReference type="RefSeq" id="WP_235420848.1">
    <property type="nucleotide sequence ID" value="NZ_JXRP01000009.1"/>
</dbReference>
<feature type="transmembrane region" description="Helical" evidence="7">
    <location>
        <begin position="147"/>
        <end position="166"/>
    </location>
</feature>
<feature type="transmembrane region" description="Helical" evidence="7">
    <location>
        <begin position="5"/>
        <end position="25"/>
    </location>
</feature>
<keyword evidence="3" id="KW-1003">Cell membrane</keyword>
<organism evidence="9 10">
    <name type="scientific">Jeotgalibacillus soli</name>
    <dbReference type="NCBI Taxonomy" id="889306"/>
    <lineage>
        <taxon>Bacteria</taxon>
        <taxon>Bacillati</taxon>
        <taxon>Bacillota</taxon>
        <taxon>Bacilli</taxon>
        <taxon>Bacillales</taxon>
        <taxon>Caryophanaceae</taxon>
        <taxon>Jeotgalibacillus</taxon>
    </lineage>
</organism>
<evidence type="ECO:0000256" key="4">
    <source>
        <dbReference type="ARBA" id="ARBA00022692"/>
    </source>
</evidence>
<dbReference type="InterPro" id="IPR017850">
    <property type="entry name" value="Alkaline_phosphatase_core_sf"/>
</dbReference>
<name>A0A0C2RI31_9BACL</name>
<dbReference type="CDD" id="cd16015">
    <property type="entry name" value="LTA_synthase"/>
    <property type="match status" value="1"/>
</dbReference>
<protein>
    <submittedName>
        <fullName evidence="9">Sulfatase</fullName>
    </submittedName>
</protein>
<evidence type="ECO:0000256" key="1">
    <source>
        <dbReference type="ARBA" id="ARBA00004651"/>
    </source>
</evidence>
<feature type="domain" description="Sulfatase N-terminal" evidence="8">
    <location>
        <begin position="323"/>
        <end position="618"/>
    </location>
</feature>
<feature type="transmembrane region" description="Helical" evidence="7">
    <location>
        <begin position="125"/>
        <end position="142"/>
    </location>
</feature>
<dbReference type="EMBL" id="JXRP01000009">
    <property type="protein sequence ID" value="KIL49825.1"/>
    <property type="molecule type" value="Genomic_DNA"/>
</dbReference>
<sequence>MKKYYLTLPVLLTYLFMNIILYSVITMSVTNDVNAIIDWAQVHSGAFLLLITSVSAVLWLLTIYFLNKKDWTDNLVSNQYYSVYSSLLFSVSVGLLSAFIFLLYHLGLEVPGNTIEWIQTYPERYFFSSFILALIAAGLSLLIGEAFLSAGISFVLFYILAIVNFYKKNFRNEPLFPNDFIQVTQLGEVLPMIRDSISIPMVILSFIGIAVLAALWYLLPKIKLRFIPRLIMLIPLVFLIKSFLFYEDTFAEKYFDDYAALMPWNQLMNYHYNGPVIGMVSNIKLNVLSRPDNYSRNAMKEAVERAQELAAGSDSEDKEAVKPNIVFFMNETFWDPTELDITFSEDPLKHTRELMEKYPSGSILSPAFGGETANVEFEALASYSMSFFNPGGLPFPHILAQKEYPTFVSYLNNMGYYSVAMHPNNGILYMRQRVYPNLGFENYKFLDDMIYTEKDNSDFVSDDSVVNEVLDTLRQSDEPAFIHAVTIANHLPYHQGKYEGGSTIEVEGEGLSPEMKSEIEVFSEGIKRSDLALKRLEEEIQQMDEPTIVVFWGDHLPALGPNLQAYNETGFGDELNQQKTKEFYETPLLFISNFDLHMEGDLGTFSPVYLAPMLAEALEFDRPLFYDYLLEMKKEVPAFKNLIYMNPEGQTVDNLEVLPRHVIPIMEDYHKFQFDILSGSQFSLDELYE</sequence>
<evidence type="ECO:0000256" key="2">
    <source>
        <dbReference type="ARBA" id="ARBA00004936"/>
    </source>
</evidence>
<dbReference type="InterPro" id="IPR000917">
    <property type="entry name" value="Sulfatase_N"/>
</dbReference>
<dbReference type="Gene3D" id="3.40.720.10">
    <property type="entry name" value="Alkaline Phosphatase, subunit A"/>
    <property type="match status" value="1"/>
</dbReference>
<comment type="pathway">
    <text evidence="2">Cell wall biogenesis; lipoteichoic acid biosynthesis.</text>
</comment>
<dbReference type="PANTHER" id="PTHR47371:SF3">
    <property type="entry name" value="PHOSPHOGLYCEROL TRANSFERASE I"/>
    <property type="match status" value="1"/>
</dbReference>
<feature type="transmembrane region" description="Helical" evidence="7">
    <location>
        <begin position="197"/>
        <end position="219"/>
    </location>
</feature>
<dbReference type="PATRIC" id="fig|889306.3.peg.1303"/>
<evidence type="ECO:0000313" key="9">
    <source>
        <dbReference type="EMBL" id="KIL49825.1"/>
    </source>
</evidence>
<dbReference type="Pfam" id="PF00884">
    <property type="entry name" value="Sulfatase"/>
    <property type="match status" value="1"/>
</dbReference>
<dbReference type="GO" id="GO:0005886">
    <property type="term" value="C:plasma membrane"/>
    <property type="evidence" value="ECO:0007669"/>
    <property type="project" value="UniProtKB-SubCell"/>
</dbReference>
<evidence type="ECO:0000313" key="10">
    <source>
        <dbReference type="Proteomes" id="UP000031938"/>
    </source>
</evidence>
<accession>A0A0C2RI31</accession>
<proteinExistence type="predicted"/>
<dbReference type="Proteomes" id="UP000031938">
    <property type="component" value="Unassembled WGS sequence"/>
</dbReference>
<dbReference type="STRING" id="889306.KP78_12930"/>
<dbReference type="AlphaFoldDB" id="A0A0C2RI31"/>
<feature type="transmembrane region" description="Helical" evidence="7">
    <location>
        <begin position="226"/>
        <end position="246"/>
    </location>
</feature>
<evidence type="ECO:0000256" key="7">
    <source>
        <dbReference type="SAM" id="Phobius"/>
    </source>
</evidence>
<evidence type="ECO:0000256" key="6">
    <source>
        <dbReference type="ARBA" id="ARBA00023136"/>
    </source>
</evidence>
<keyword evidence="5 7" id="KW-1133">Transmembrane helix</keyword>
<comment type="caution">
    <text evidence="9">The sequence shown here is derived from an EMBL/GenBank/DDBJ whole genome shotgun (WGS) entry which is preliminary data.</text>
</comment>
<reference evidence="9 10" key="1">
    <citation type="submission" date="2015-01" db="EMBL/GenBank/DDBJ databases">
        <title>Genome sequencing of Jeotgalibacillus soli.</title>
        <authorList>
            <person name="Goh K.M."/>
            <person name="Chan K.-G."/>
            <person name="Yaakop A.S."/>
            <person name="Ee R."/>
            <person name="Gan H.M."/>
            <person name="Chan C.S."/>
        </authorList>
    </citation>
    <scope>NUCLEOTIDE SEQUENCE [LARGE SCALE GENOMIC DNA]</scope>
    <source>
        <strain evidence="9 10">P9</strain>
    </source>
</reference>
<feature type="transmembrane region" description="Helical" evidence="7">
    <location>
        <begin position="87"/>
        <end position="105"/>
    </location>
</feature>
<dbReference type="PANTHER" id="PTHR47371">
    <property type="entry name" value="LIPOTEICHOIC ACID SYNTHASE"/>
    <property type="match status" value="1"/>
</dbReference>
<keyword evidence="10" id="KW-1185">Reference proteome</keyword>
<evidence type="ECO:0000256" key="5">
    <source>
        <dbReference type="ARBA" id="ARBA00022989"/>
    </source>
</evidence>
<keyword evidence="6 7" id="KW-0472">Membrane</keyword>
<evidence type="ECO:0000259" key="8">
    <source>
        <dbReference type="Pfam" id="PF00884"/>
    </source>
</evidence>
<comment type="subcellular location">
    <subcellularLocation>
        <location evidence="1">Cell membrane</location>
        <topology evidence="1">Multi-pass membrane protein</topology>
    </subcellularLocation>
</comment>
<evidence type="ECO:0000256" key="3">
    <source>
        <dbReference type="ARBA" id="ARBA00022475"/>
    </source>
</evidence>